<proteinExistence type="predicted"/>
<evidence type="ECO:0000259" key="2">
    <source>
        <dbReference type="Pfam" id="PF07581"/>
    </source>
</evidence>
<evidence type="ECO:0000313" key="3">
    <source>
        <dbReference type="EMBL" id="KAA2240029.1"/>
    </source>
</evidence>
<dbReference type="Proteomes" id="UP000324611">
    <property type="component" value="Unassembled WGS sequence"/>
</dbReference>
<protein>
    <recommendedName>
        <fullName evidence="2">GLUG domain-containing protein</fullName>
    </recommendedName>
</protein>
<name>A0A5B2VPL5_9BACT</name>
<feature type="domain" description="GLUG" evidence="2">
    <location>
        <begin position="256"/>
        <end position="279"/>
    </location>
</feature>
<keyword evidence="1" id="KW-0732">Signal</keyword>
<dbReference type="EMBL" id="VUOC01000004">
    <property type="protein sequence ID" value="KAA2240029.1"/>
    <property type="molecule type" value="Genomic_DNA"/>
</dbReference>
<comment type="caution">
    <text evidence="3">The sequence shown here is derived from an EMBL/GenBank/DDBJ whole genome shotgun (WGS) entry which is preliminary data.</text>
</comment>
<evidence type="ECO:0000256" key="1">
    <source>
        <dbReference type="SAM" id="SignalP"/>
    </source>
</evidence>
<dbReference type="InterPro" id="IPR011493">
    <property type="entry name" value="GLUG"/>
</dbReference>
<feature type="signal peptide" evidence="1">
    <location>
        <begin position="1"/>
        <end position="29"/>
    </location>
</feature>
<sequence>MFMSPVLYKPMKRIYFLLLFVILAAPACKKDNTTPQDDPDENPGPDPVKPTLNFKYARLDMALIRAFANNEEITMATFVDAPAGTGYTCEVTGSNGMKPGNVENVRITGTTGASEFAFRGLQRYKDGKLTFKVTFNDGKNTVAEGSIDKEEFVVRGYKDLMLIDQLRTIMKYDRSIVYTQPVDIAFPDTVFAKAPVSSLRGAYDGQGHKITNFTLTAANNGFNEFVGLFGVVDSSTVKNLRLELSAAGITSPNMSSDLGGIAGYAVASSVINCSVKGAIQSAGEYSITGGITGFTSYSRIIGCSFNGILKGGNAGGITGNLFFSYVNMSYAVTKFTGNVAGGIVGMVSEGINGSQDTLLNTYAYILEPETVQYLFSLFPDPSNYSRGYVINNCFSNAKAPQTGATLYSTTTELNGLLANLTVSNLPEGIAAPPADKPFKAGADPAKPAVLWWE</sequence>
<dbReference type="Gene3D" id="2.160.20.110">
    <property type="match status" value="1"/>
</dbReference>
<gene>
    <name evidence="3" type="ORF">F0L74_28030</name>
</gene>
<accession>A0A5B2VPL5</accession>
<keyword evidence="4" id="KW-1185">Reference proteome</keyword>
<reference evidence="3 4" key="1">
    <citation type="submission" date="2019-09" db="EMBL/GenBank/DDBJ databases">
        <title>Chitinophaga ginsengihumi sp. nov., isolated from soil of ginseng rhizosphere.</title>
        <authorList>
            <person name="Lee J."/>
        </authorList>
    </citation>
    <scope>NUCLEOTIDE SEQUENCE [LARGE SCALE GENOMIC DNA]</scope>
    <source>
        <strain evidence="3 4">BN140078</strain>
    </source>
</reference>
<organism evidence="3 4">
    <name type="scientific">Chitinophaga agrisoli</name>
    <dbReference type="NCBI Taxonomy" id="2607653"/>
    <lineage>
        <taxon>Bacteria</taxon>
        <taxon>Pseudomonadati</taxon>
        <taxon>Bacteroidota</taxon>
        <taxon>Chitinophagia</taxon>
        <taxon>Chitinophagales</taxon>
        <taxon>Chitinophagaceae</taxon>
        <taxon>Chitinophaga</taxon>
    </lineage>
</organism>
<feature type="chain" id="PRO_5022918191" description="GLUG domain-containing protein" evidence="1">
    <location>
        <begin position="30"/>
        <end position="453"/>
    </location>
</feature>
<dbReference type="AlphaFoldDB" id="A0A5B2VPL5"/>
<reference evidence="3 4" key="2">
    <citation type="submission" date="2019-09" db="EMBL/GenBank/DDBJ databases">
        <authorList>
            <person name="Jin C."/>
        </authorList>
    </citation>
    <scope>NUCLEOTIDE SEQUENCE [LARGE SCALE GENOMIC DNA]</scope>
    <source>
        <strain evidence="3 4">BN140078</strain>
    </source>
</reference>
<dbReference type="Pfam" id="PF07581">
    <property type="entry name" value="Glug"/>
    <property type="match status" value="1"/>
</dbReference>
<evidence type="ECO:0000313" key="4">
    <source>
        <dbReference type="Proteomes" id="UP000324611"/>
    </source>
</evidence>